<keyword evidence="3" id="KW-0732">Signal</keyword>
<evidence type="ECO:0000313" key="4">
    <source>
        <dbReference type="EMBL" id="KAK1745973.1"/>
    </source>
</evidence>
<accession>A0AAD8YGR1</accession>
<feature type="chain" id="PRO_5042036752" evidence="3">
    <location>
        <begin position="25"/>
        <end position="430"/>
    </location>
</feature>
<feature type="signal peptide" evidence="3">
    <location>
        <begin position="1"/>
        <end position="24"/>
    </location>
</feature>
<sequence>MRSTAMNTFVTAVVLLLAALNSSAFVTPVRRANRGLSLSTSSSLAAAAAADTETPAESAASLSSSKDDDAKNNDRLAVLLDDSLKYNTNNSSSTLVTNLMTLRQSDPMAAESYLEDILSIVATSSNRMTLIPRLSTRLSRTARLRSMSKVLDVSTPSADQGEAANNDEADDEVAAGRRRRRALAVLLRTIDKESSSGGTTIIRQIEKMAVKDAKQEDLANRLPDGLETPKYDVVARRKAGYEIRNYEPYSVCTVEMKSSVKANDEKRTKTDAKVSMPQLSGASSFGALAGYLFGKNSQETAMKMTTPVLTTNAGMDVEDASSNGDTKEMSFVLPSNYWNEDGTARAPQPLDGSGVRLQRDEGGTRATLMFGGFANKAEVKERKAQLLTLLEGDTEFVMSDGAKITLSQYNDPFTPPWKRLNEVSVKVTSK</sequence>
<comment type="caution">
    <text evidence="4">The sequence shown here is derived from an EMBL/GenBank/DDBJ whole genome shotgun (WGS) entry which is preliminary data.</text>
</comment>
<evidence type="ECO:0000256" key="1">
    <source>
        <dbReference type="ARBA" id="ARBA00009817"/>
    </source>
</evidence>
<comment type="similarity">
    <text evidence="1">Belongs to the HEBP family.</text>
</comment>
<dbReference type="InterPro" id="IPR006917">
    <property type="entry name" value="SOUL_heme-bd"/>
</dbReference>
<dbReference type="AlphaFoldDB" id="A0AAD8YGR1"/>
<dbReference type="SUPFAM" id="SSF55136">
    <property type="entry name" value="Probable bacterial effector-binding domain"/>
    <property type="match status" value="1"/>
</dbReference>
<evidence type="ECO:0000313" key="5">
    <source>
        <dbReference type="Proteomes" id="UP001224775"/>
    </source>
</evidence>
<organism evidence="4 5">
    <name type="scientific">Skeletonema marinoi</name>
    <dbReference type="NCBI Taxonomy" id="267567"/>
    <lineage>
        <taxon>Eukaryota</taxon>
        <taxon>Sar</taxon>
        <taxon>Stramenopiles</taxon>
        <taxon>Ochrophyta</taxon>
        <taxon>Bacillariophyta</taxon>
        <taxon>Coscinodiscophyceae</taxon>
        <taxon>Thalassiosirophycidae</taxon>
        <taxon>Thalassiosirales</taxon>
        <taxon>Skeletonemataceae</taxon>
        <taxon>Skeletonema</taxon>
        <taxon>Skeletonema marinoi-dohrnii complex</taxon>
    </lineage>
</organism>
<dbReference type="InterPro" id="IPR011256">
    <property type="entry name" value="Reg_factor_effector_dom_sf"/>
</dbReference>
<evidence type="ECO:0000256" key="2">
    <source>
        <dbReference type="SAM" id="MobiDB-lite"/>
    </source>
</evidence>
<dbReference type="Proteomes" id="UP001224775">
    <property type="component" value="Unassembled WGS sequence"/>
</dbReference>
<dbReference type="Gene3D" id="3.20.80.10">
    <property type="entry name" value="Regulatory factor, effector binding domain"/>
    <property type="match status" value="1"/>
</dbReference>
<name>A0AAD8YGR1_9STRA</name>
<feature type="region of interest" description="Disordered" evidence="2">
    <location>
        <begin position="150"/>
        <end position="175"/>
    </location>
</feature>
<dbReference type="Pfam" id="PF04832">
    <property type="entry name" value="SOUL"/>
    <property type="match status" value="1"/>
</dbReference>
<reference evidence="4" key="1">
    <citation type="submission" date="2023-06" db="EMBL/GenBank/DDBJ databases">
        <title>Survivors Of The Sea: Transcriptome response of Skeletonema marinoi to long-term dormancy.</title>
        <authorList>
            <person name="Pinder M.I.M."/>
            <person name="Kourtchenko O."/>
            <person name="Robertson E.K."/>
            <person name="Larsson T."/>
            <person name="Maumus F."/>
            <person name="Osuna-Cruz C.M."/>
            <person name="Vancaester E."/>
            <person name="Stenow R."/>
            <person name="Vandepoele K."/>
            <person name="Ploug H."/>
            <person name="Bruchert V."/>
            <person name="Godhe A."/>
            <person name="Topel M."/>
        </authorList>
    </citation>
    <scope>NUCLEOTIDE SEQUENCE</scope>
    <source>
        <strain evidence="4">R05AC</strain>
    </source>
</reference>
<protein>
    <submittedName>
        <fullName evidence="4">SOUL heme-binding protein</fullName>
    </submittedName>
</protein>
<dbReference type="PANTHER" id="PTHR11220:SF58">
    <property type="entry name" value="SOUL HEME-BINDING FAMILY PROTEIN"/>
    <property type="match status" value="1"/>
</dbReference>
<dbReference type="PANTHER" id="PTHR11220">
    <property type="entry name" value="HEME-BINDING PROTEIN-RELATED"/>
    <property type="match status" value="1"/>
</dbReference>
<dbReference type="EMBL" id="JATAAI010000005">
    <property type="protein sequence ID" value="KAK1745973.1"/>
    <property type="molecule type" value="Genomic_DNA"/>
</dbReference>
<evidence type="ECO:0000256" key="3">
    <source>
        <dbReference type="SAM" id="SignalP"/>
    </source>
</evidence>
<keyword evidence="5" id="KW-1185">Reference proteome</keyword>
<gene>
    <name evidence="4" type="ORF">QTG54_003897</name>
</gene>
<proteinExistence type="inferred from homology"/>